<dbReference type="AlphaFoldDB" id="A0AAD5VNP7"/>
<dbReference type="PROSITE" id="PS00086">
    <property type="entry name" value="CYTOCHROME_P450"/>
    <property type="match status" value="1"/>
</dbReference>
<evidence type="ECO:0000256" key="6">
    <source>
        <dbReference type="ARBA" id="ARBA00023002"/>
    </source>
</evidence>
<dbReference type="EMBL" id="JANIEX010000587">
    <property type="protein sequence ID" value="KAJ3565256.1"/>
    <property type="molecule type" value="Genomic_DNA"/>
</dbReference>
<evidence type="ECO:0000256" key="1">
    <source>
        <dbReference type="ARBA" id="ARBA00001971"/>
    </source>
</evidence>
<comment type="cofactor">
    <cofactor evidence="1 9">
        <name>heme</name>
        <dbReference type="ChEBI" id="CHEBI:30413"/>
    </cofactor>
</comment>
<evidence type="ECO:0000256" key="4">
    <source>
        <dbReference type="ARBA" id="ARBA00022617"/>
    </source>
</evidence>
<evidence type="ECO:0000256" key="2">
    <source>
        <dbReference type="ARBA" id="ARBA00005179"/>
    </source>
</evidence>
<dbReference type="PANTHER" id="PTHR46300:SF7">
    <property type="entry name" value="P450, PUTATIVE (EUROFUNG)-RELATED"/>
    <property type="match status" value="1"/>
</dbReference>
<dbReference type="InterPro" id="IPR002401">
    <property type="entry name" value="Cyt_P450_E_grp-I"/>
</dbReference>
<name>A0AAD5VNP7_9AGAR</name>
<proteinExistence type="inferred from homology"/>
<keyword evidence="12" id="KW-1185">Reference proteome</keyword>
<dbReference type="SUPFAM" id="SSF48264">
    <property type="entry name" value="Cytochrome P450"/>
    <property type="match status" value="1"/>
</dbReference>
<reference evidence="11" key="1">
    <citation type="submission" date="2022-07" db="EMBL/GenBank/DDBJ databases">
        <title>Genome Sequence of Leucocoprinus birnbaumii.</title>
        <authorList>
            <person name="Buettner E."/>
        </authorList>
    </citation>
    <scope>NUCLEOTIDE SEQUENCE</scope>
    <source>
        <strain evidence="11">VT141</strain>
    </source>
</reference>
<evidence type="ECO:0000313" key="11">
    <source>
        <dbReference type="EMBL" id="KAJ3565256.1"/>
    </source>
</evidence>
<dbReference type="PRINTS" id="PR00463">
    <property type="entry name" value="EP450I"/>
</dbReference>
<dbReference type="InterPro" id="IPR036396">
    <property type="entry name" value="Cyt_P450_sf"/>
</dbReference>
<comment type="pathway">
    <text evidence="2">Secondary metabolite biosynthesis.</text>
</comment>
<accession>A0AAD5VNP7</accession>
<keyword evidence="6 10" id="KW-0560">Oxidoreductase</keyword>
<dbReference type="Pfam" id="PF00067">
    <property type="entry name" value="p450"/>
    <property type="match status" value="1"/>
</dbReference>
<evidence type="ECO:0008006" key="13">
    <source>
        <dbReference type="Google" id="ProtNLM"/>
    </source>
</evidence>
<dbReference type="InterPro" id="IPR050364">
    <property type="entry name" value="Cytochrome_P450_fung"/>
</dbReference>
<organism evidence="11 12">
    <name type="scientific">Leucocoprinus birnbaumii</name>
    <dbReference type="NCBI Taxonomy" id="56174"/>
    <lineage>
        <taxon>Eukaryota</taxon>
        <taxon>Fungi</taxon>
        <taxon>Dikarya</taxon>
        <taxon>Basidiomycota</taxon>
        <taxon>Agaricomycotina</taxon>
        <taxon>Agaricomycetes</taxon>
        <taxon>Agaricomycetidae</taxon>
        <taxon>Agaricales</taxon>
        <taxon>Agaricineae</taxon>
        <taxon>Agaricaceae</taxon>
        <taxon>Leucocoprinus</taxon>
    </lineage>
</organism>
<keyword evidence="5 9" id="KW-0479">Metal-binding</keyword>
<gene>
    <name evidence="11" type="ORF">NP233_g7746</name>
</gene>
<dbReference type="Proteomes" id="UP001213000">
    <property type="component" value="Unassembled WGS sequence"/>
</dbReference>
<feature type="binding site" description="axial binding residue" evidence="9">
    <location>
        <position position="446"/>
    </location>
    <ligand>
        <name>heme</name>
        <dbReference type="ChEBI" id="CHEBI:30413"/>
    </ligand>
    <ligandPart>
        <name>Fe</name>
        <dbReference type="ChEBI" id="CHEBI:18248"/>
    </ligandPart>
</feature>
<keyword evidence="7 9" id="KW-0408">Iron</keyword>
<evidence type="ECO:0000256" key="5">
    <source>
        <dbReference type="ARBA" id="ARBA00022723"/>
    </source>
</evidence>
<evidence type="ECO:0000256" key="9">
    <source>
        <dbReference type="PIRSR" id="PIRSR602401-1"/>
    </source>
</evidence>
<keyword evidence="8 10" id="KW-0503">Monooxygenase</keyword>
<dbReference type="Gene3D" id="1.10.630.10">
    <property type="entry name" value="Cytochrome P450"/>
    <property type="match status" value="1"/>
</dbReference>
<dbReference type="GO" id="GO:0005506">
    <property type="term" value="F:iron ion binding"/>
    <property type="evidence" value="ECO:0007669"/>
    <property type="project" value="InterPro"/>
</dbReference>
<dbReference type="CDD" id="cd11065">
    <property type="entry name" value="CYP64-like"/>
    <property type="match status" value="1"/>
</dbReference>
<protein>
    <recommendedName>
        <fullName evidence="13">Cytochrome P450</fullName>
    </recommendedName>
</protein>
<dbReference type="GO" id="GO:0020037">
    <property type="term" value="F:heme binding"/>
    <property type="evidence" value="ECO:0007669"/>
    <property type="project" value="InterPro"/>
</dbReference>
<dbReference type="GO" id="GO:0016705">
    <property type="term" value="F:oxidoreductase activity, acting on paired donors, with incorporation or reduction of molecular oxygen"/>
    <property type="evidence" value="ECO:0007669"/>
    <property type="project" value="InterPro"/>
</dbReference>
<evidence type="ECO:0000256" key="3">
    <source>
        <dbReference type="ARBA" id="ARBA00010617"/>
    </source>
</evidence>
<dbReference type="PRINTS" id="PR00385">
    <property type="entry name" value="P450"/>
</dbReference>
<comment type="caution">
    <text evidence="11">The sequence shown here is derived from an EMBL/GenBank/DDBJ whole genome shotgun (WGS) entry which is preliminary data.</text>
</comment>
<evidence type="ECO:0000256" key="7">
    <source>
        <dbReference type="ARBA" id="ARBA00023004"/>
    </source>
</evidence>
<keyword evidence="4 9" id="KW-0349">Heme</keyword>
<dbReference type="GO" id="GO:0004497">
    <property type="term" value="F:monooxygenase activity"/>
    <property type="evidence" value="ECO:0007669"/>
    <property type="project" value="UniProtKB-KW"/>
</dbReference>
<dbReference type="PANTHER" id="PTHR46300">
    <property type="entry name" value="P450, PUTATIVE (EUROFUNG)-RELATED-RELATED"/>
    <property type="match status" value="1"/>
</dbReference>
<evidence type="ECO:0000313" key="12">
    <source>
        <dbReference type="Proteomes" id="UP001213000"/>
    </source>
</evidence>
<dbReference type="InterPro" id="IPR001128">
    <property type="entry name" value="Cyt_P450"/>
</dbReference>
<dbReference type="InterPro" id="IPR017972">
    <property type="entry name" value="Cyt_P450_CS"/>
</dbReference>
<evidence type="ECO:0000256" key="8">
    <source>
        <dbReference type="ARBA" id="ARBA00023033"/>
    </source>
</evidence>
<evidence type="ECO:0000256" key="10">
    <source>
        <dbReference type="RuleBase" id="RU000461"/>
    </source>
</evidence>
<comment type="similarity">
    <text evidence="3 10">Belongs to the cytochrome P450 family.</text>
</comment>
<sequence>MDDLKRPAALLTGALLTTWYLKRRFWRDQDNPHGLPLPPGPKGYPIIGNLFDLPTWKPWLTYDQWHKKYGAIPFNQLAGQKMTCMIVSLNRTYDLFEKRSSNFSDRPQLPMLHLMGYNYNMGLFPYGAWWRYHRRIFHDFFHPNIVGSYQPVQTEAARVFLRNLLRSPEEFLELVRLSFASTIMKIVYGVNVKNIDDLYVSNSEKAMQGLVDGGTFGNYTVNVLPIMRHIPSWFPGAGWKRMAESFREINRAVALLPFERVKQEMRSGEAGPSMAATLVEKLSEVEPAKREKEETVYRNACALAYFAGADTTVSSVQSFFMAMCLYPEVQKKAQAELDRVLKGRLPEFADRPFLPYVNALVKETLRWQNVTPLAVPHSATNADSYNGFYIPKGTIVWGNTWTILHDPDNYEKPEKYDPERFLKDGKLASGVLEPTSAAFGFGRRICAGRFLSDGSLFSTIAHVLSVFDITPGLDSDGKEIRFEADVTPGIVSYPVPFSCRIVPRSLAAENLIRDSQFLG</sequence>